<evidence type="ECO:0000313" key="1">
    <source>
        <dbReference type="EMBL" id="QXQ16020.1"/>
    </source>
</evidence>
<proteinExistence type="predicted"/>
<dbReference type="SUPFAM" id="SSF51735">
    <property type="entry name" value="NAD(P)-binding Rossmann-fold domains"/>
    <property type="match status" value="1"/>
</dbReference>
<dbReference type="Proteomes" id="UP000887023">
    <property type="component" value="Chromosome"/>
</dbReference>
<dbReference type="Gene3D" id="3.40.50.720">
    <property type="entry name" value="NAD(P)-binding Rossmann-like Domain"/>
    <property type="match status" value="1"/>
</dbReference>
<protein>
    <submittedName>
        <fullName evidence="1">Epimerase</fullName>
    </submittedName>
</protein>
<reference evidence="1" key="1">
    <citation type="submission" date="2021-07" db="EMBL/GenBank/DDBJ databases">
        <title>Candidatus Kaistella beijingensis sp. nov. isolated from a municipal wastewater treatment plant is involved in sludge foaming.</title>
        <authorList>
            <person name="Song Y."/>
            <person name="Liu S.-J."/>
        </authorList>
    </citation>
    <scope>NUCLEOTIDE SEQUENCE</scope>
    <source>
        <strain evidence="1">DSM 43998</strain>
    </source>
</reference>
<dbReference type="PANTHER" id="PTHR14097:SF8">
    <property type="entry name" value="NAD(P)-BINDING DOMAIN-CONTAINING PROTEIN"/>
    <property type="match status" value="1"/>
</dbReference>
<dbReference type="PANTHER" id="PTHR14097">
    <property type="entry name" value="OXIDOREDUCTASE HTATIP2"/>
    <property type="match status" value="1"/>
</dbReference>
<organism evidence="1 2">
    <name type="scientific">Skermania pinensis</name>
    <dbReference type="NCBI Taxonomy" id="39122"/>
    <lineage>
        <taxon>Bacteria</taxon>
        <taxon>Bacillati</taxon>
        <taxon>Actinomycetota</taxon>
        <taxon>Actinomycetes</taxon>
        <taxon>Mycobacteriales</taxon>
        <taxon>Gordoniaceae</taxon>
        <taxon>Skermania</taxon>
    </lineage>
</organism>
<sequence length="213" mass="23277">MVGQGVLRECLRDDAVTEVLAVGRSRLPQRDPKLTELIHADLADLTPVRDRLAGYDACFFCLGVSSVGMSEPDYRHTTYDLTLAAARPIAELNPGSTFVYVSGAGTDTDGRQMWARVKGETEDAVRALPLQTYLFRPGVIRPLNGIESKTRWYRLGYAAAGPIFAVLQRTSNLVVTTEQLGQAMLEVAQHGSPEVVVDNRRIADLAGRYAAGR</sequence>
<keyword evidence="2" id="KW-1185">Reference proteome</keyword>
<accession>A0ABX8SHT7</accession>
<dbReference type="EMBL" id="CP079105">
    <property type="protein sequence ID" value="QXQ16020.1"/>
    <property type="molecule type" value="Genomic_DNA"/>
</dbReference>
<gene>
    <name evidence="1" type="ORF">KV203_17265</name>
</gene>
<dbReference type="InterPro" id="IPR036291">
    <property type="entry name" value="NAD(P)-bd_dom_sf"/>
</dbReference>
<evidence type="ECO:0000313" key="2">
    <source>
        <dbReference type="Proteomes" id="UP000887023"/>
    </source>
</evidence>
<name>A0ABX8SHT7_9ACTN</name>